<dbReference type="SUPFAM" id="SSF75304">
    <property type="entry name" value="Amidase signature (AS) enzymes"/>
    <property type="match status" value="1"/>
</dbReference>
<keyword evidence="3" id="KW-0378">Hydrolase</keyword>
<comment type="caution">
    <text evidence="3">The sequence shown here is derived from an EMBL/GenBank/DDBJ whole genome shotgun (WGS) entry which is preliminary data.</text>
</comment>
<dbReference type="RefSeq" id="WP_354221101.1">
    <property type="nucleotide sequence ID" value="NZ_JBEPMX010000012.1"/>
</dbReference>
<dbReference type="Proteomes" id="UP001549167">
    <property type="component" value="Unassembled WGS sequence"/>
</dbReference>
<organism evidence="3 4">
    <name type="scientific">Alkalibacillus flavidus</name>
    <dbReference type="NCBI Taxonomy" id="546021"/>
    <lineage>
        <taxon>Bacteria</taxon>
        <taxon>Bacillati</taxon>
        <taxon>Bacillota</taxon>
        <taxon>Bacilli</taxon>
        <taxon>Bacillales</taxon>
        <taxon>Bacillaceae</taxon>
        <taxon>Alkalibacillus</taxon>
    </lineage>
</organism>
<evidence type="ECO:0000256" key="1">
    <source>
        <dbReference type="ARBA" id="ARBA00009199"/>
    </source>
</evidence>
<comment type="similarity">
    <text evidence="1">Belongs to the amidase family.</text>
</comment>
<keyword evidence="4" id="KW-1185">Reference proteome</keyword>
<proteinExistence type="inferred from homology"/>
<feature type="domain" description="Amidase" evidence="2">
    <location>
        <begin position="28"/>
        <end position="444"/>
    </location>
</feature>
<sequence>MKHDLTQYDGVGLKQLIDQREVTPCEVRQYFAERMKKLNPTLNAVVHTIPEAIDETESAVDGPLSGLPFLIKDLNPVKGHPLTNGSALLDGFTAPEDDLFVKRYRKAGLHILGKTNTPEFGFTPVTEPQLFGATYNPWDLTRSPSGSSGGAAAAVASGMVPFAHASDGGGSIRMPASMNGLFGFKPSRGRTAMSPYINQISVNHALTRSVRDSAALLDVIQGGTQADVYPTLPIEQSFLQQLDQYHKPLTIGVSLDWGGQVPVDTDTREAFNEAVKLLTDLGHHVHMIDPPLDFADFTEQFMNVWIASGAVAIDHVGAMVGKTPSEKTLEPLTHEIYEAGQQMDAFTYESSRVRMQVISQQMMQLHDTFDVIVTPVFNQKTFKTGELNPQSIADMTTIMMKHCSFTQLANASGQPAMSVPIYWSNDQLPIGIQFQAGLGHDALLFQLAHQIESAKPWFYRYQQLESSLQSII</sequence>
<reference evidence="3 4" key="1">
    <citation type="submission" date="2024-06" db="EMBL/GenBank/DDBJ databases">
        <title>Genomic Encyclopedia of Type Strains, Phase IV (KMG-IV): sequencing the most valuable type-strain genomes for metagenomic binning, comparative biology and taxonomic classification.</title>
        <authorList>
            <person name="Goeker M."/>
        </authorList>
    </citation>
    <scope>NUCLEOTIDE SEQUENCE [LARGE SCALE GENOMIC DNA]</scope>
    <source>
        <strain evidence="3 4">DSM 23520</strain>
    </source>
</reference>
<dbReference type="InterPro" id="IPR000120">
    <property type="entry name" value="Amidase"/>
</dbReference>
<dbReference type="Gene3D" id="3.90.1300.10">
    <property type="entry name" value="Amidase signature (AS) domain"/>
    <property type="match status" value="1"/>
</dbReference>
<gene>
    <name evidence="3" type="ORF">ABID56_002209</name>
</gene>
<evidence type="ECO:0000259" key="2">
    <source>
        <dbReference type="Pfam" id="PF01425"/>
    </source>
</evidence>
<dbReference type="PANTHER" id="PTHR11895">
    <property type="entry name" value="TRANSAMIDASE"/>
    <property type="match status" value="1"/>
</dbReference>
<dbReference type="EC" id="3.5.1.4" evidence="3"/>
<dbReference type="PANTHER" id="PTHR11895:SF7">
    <property type="entry name" value="GLUTAMYL-TRNA(GLN) AMIDOTRANSFERASE SUBUNIT A, MITOCHONDRIAL"/>
    <property type="match status" value="1"/>
</dbReference>
<protein>
    <submittedName>
        <fullName evidence="3">Amidase</fullName>
        <ecNumber evidence="3">3.5.1.4</ecNumber>
    </submittedName>
</protein>
<name>A0ABV2KWW4_9BACI</name>
<dbReference type="Pfam" id="PF01425">
    <property type="entry name" value="Amidase"/>
    <property type="match status" value="1"/>
</dbReference>
<evidence type="ECO:0000313" key="3">
    <source>
        <dbReference type="EMBL" id="MET3684083.1"/>
    </source>
</evidence>
<dbReference type="InterPro" id="IPR023631">
    <property type="entry name" value="Amidase_dom"/>
</dbReference>
<evidence type="ECO:0000313" key="4">
    <source>
        <dbReference type="Proteomes" id="UP001549167"/>
    </source>
</evidence>
<dbReference type="EMBL" id="JBEPMX010000012">
    <property type="protein sequence ID" value="MET3684083.1"/>
    <property type="molecule type" value="Genomic_DNA"/>
</dbReference>
<accession>A0ABV2KWW4</accession>
<dbReference type="GO" id="GO:0004040">
    <property type="term" value="F:amidase activity"/>
    <property type="evidence" value="ECO:0007669"/>
    <property type="project" value="UniProtKB-EC"/>
</dbReference>
<dbReference type="InterPro" id="IPR036928">
    <property type="entry name" value="AS_sf"/>
</dbReference>